<dbReference type="HOGENOM" id="CLU_2637550_0_0_1"/>
<dbReference type="EMBL" id="KN818342">
    <property type="protein sequence ID" value="KIL58285.1"/>
    <property type="molecule type" value="Genomic_DNA"/>
</dbReference>
<reference evidence="2 3" key="1">
    <citation type="submission" date="2014-04" db="EMBL/GenBank/DDBJ databases">
        <title>Evolutionary Origins and Diversification of the Mycorrhizal Mutualists.</title>
        <authorList>
            <consortium name="DOE Joint Genome Institute"/>
            <consortium name="Mycorrhizal Genomics Consortium"/>
            <person name="Kohler A."/>
            <person name="Kuo A."/>
            <person name="Nagy L.G."/>
            <person name="Floudas D."/>
            <person name="Copeland A."/>
            <person name="Barry K.W."/>
            <person name="Cichocki N."/>
            <person name="Veneault-Fourrey C."/>
            <person name="LaButti K."/>
            <person name="Lindquist E.A."/>
            <person name="Lipzen A."/>
            <person name="Lundell T."/>
            <person name="Morin E."/>
            <person name="Murat C."/>
            <person name="Riley R."/>
            <person name="Ohm R."/>
            <person name="Sun H."/>
            <person name="Tunlid A."/>
            <person name="Henrissat B."/>
            <person name="Grigoriev I.V."/>
            <person name="Hibbett D.S."/>
            <person name="Martin F."/>
        </authorList>
    </citation>
    <scope>NUCLEOTIDE SEQUENCE [LARGE SCALE GENOMIC DNA]</scope>
    <source>
        <strain evidence="2 3">Koide BX008</strain>
    </source>
</reference>
<protein>
    <submittedName>
        <fullName evidence="2">Uncharacterized protein</fullName>
    </submittedName>
</protein>
<name>A0A0C2S6B1_AMAMK</name>
<accession>A0A0C2S6B1</accession>
<organism evidence="2 3">
    <name type="scientific">Amanita muscaria (strain Koide BX008)</name>
    <dbReference type="NCBI Taxonomy" id="946122"/>
    <lineage>
        <taxon>Eukaryota</taxon>
        <taxon>Fungi</taxon>
        <taxon>Dikarya</taxon>
        <taxon>Basidiomycota</taxon>
        <taxon>Agaricomycotina</taxon>
        <taxon>Agaricomycetes</taxon>
        <taxon>Agaricomycetidae</taxon>
        <taxon>Agaricales</taxon>
        <taxon>Pluteineae</taxon>
        <taxon>Amanitaceae</taxon>
        <taxon>Amanita</taxon>
    </lineage>
</organism>
<gene>
    <name evidence="2" type="ORF">M378DRAFT_170810</name>
</gene>
<sequence>MAGFLQVVPHLCDVALPGGRSEDGYSDGSDEEKSRDELDHGECVDETGYSGQVEPAFISRTCVRFKQSLDQEHTMIS</sequence>
<evidence type="ECO:0000313" key="3">
    <source>
        <dbReference type="Proteomes" id="UP000054549"/>
    </source>
</evidence>
<evidence type="ECO:0000256" key="1">
    <source>
        <dbReference type="SAM" id="MobiDB-lite"/>
    </source>
</evidence>
<feature type="compositionally biased region" description="Basic and acidic residues" evidence="1">
    <location>
        <begin position="31"/>
        <end position="43"/>
    </location>
</feature>
<dbReference type="InParanoid" id="A0A0C2S6B1"/>
<dbReference type="Proteomes" id="UP000054549">
    <property type="component" value="Unassembled WGS sequence"/>
</dbReference>
<evidence type="ECO:0000313" key="2">
    <source>
        <dbReference type="EMBL" id="KIL58285.1"/>
    </source>
</evidence>
<dbReference type="AlphaFoldDB" id="A0A0C2S6B1"/>
<feature type="region of interest" description="Disordered" evidence="1">
    <location>
        <begin position="16"/>
        <end position="47"/>
    </location>
</feature>
<proteinExistence type="predicted"/>
<keyword evidence="3" id="KW-1185">Reference proteome</keyword>